<comment type="caution">
    <text evidence="1">The sequence shown here is derived from an EMBL/GenBank/DDBJ whole genome shotgun (WGS) entry which is preliminary data.</text>
</comment>
<keyword evidence="2" id="KW-1185">Reference proteome</keyword>
<dbReference type="EMBL" id="BAABME010000228">
    <property type="protein sequence ID" value="GAA0140890.1"/>
    <property type="molecule type" value="Genomic_DNA"/>
</dbReference>
<evidence type="ECO:0000313" key="1">
    <source>
        <dbReference type="EMBL" id="GAA0140890.1"/>
    </source>
</evidence>
<dbReference type="AlphaFoldDB" id="A0AAV3NNH6"/>
<dbReference type="Proteomes" id="UP001454036">
    <property type="component" value="Unassembled WGS sequence"/>
</dbReference>
<organism evidence="1 2">
    <name type="scientific">Lithospermum erythrorhizon</name>
    <name type="common">Purple gromwell</name>
    <name type="synonym">Lithospermum officinale var. erythrorhizon</name>
    <dbReference type="NCBI Taxonomy" id="34254"/>
    <lineage>
        <taxon>Eukaryota</taxon>
        <taxon>Viridiplantae</taxon>
        <taxon>Streptophyta</taxon>
        <taxon>Embryophyta</taxon>
        <taxon>Tracheophyta</taxon>
        <taxon>Spermatophyta</taxon>
        <taxon>Magnoliopsida</taxon>
        <taxon>eudicotyledons</taxon>
        <taxon>Gunneridae</taxon>
        <taxon>Pentapetalae</taxon>
        <taxon>asterids</taxon>
        <taxon>lamiids</taxon>
        <taxon>Boraginales</taxon>
        <taxon>Boraginaceae</taxon>
        <taxon>Boraginoideae</taxon>
        <taxon>Lithospermeae</taxon>
        <taxon>Lithospermum</taxon>
    </lineage>
</organism>
<dbReference type="PANTHER" id="PTHR11439">
    <property type="entry name" value="GAG-POL-RELATED RETROTRANSPOSON"/>
    <property type="match status" value="1"/>
</dbReference>
<dbReference type="CDD" id="cd09272">
    <property type="entry name" value="RNase_HI_RT_Ty1"/>
    <property type="match status" value="1"/>
</dbReference>
<protein>
    <submittedName>
        <fullName evidence="1">Uncharacterized protein</fullName>
    </submittedName>
</protein>
<dbReference type="PANTHER" id="PTHR11439:SF462">
    <property type="match status" value="1"/>
</dbReference>
<proteinExistence type="predicted"/>
<sequence length="170" mass="19356">MKDLGGLKYFLGIEMARSLEGIYLCQRKYALNINPECGLLGAYAVRYLKNAQGQGILLHFDSDLTLSGLCNSDWASCPMTRRSITRWWMFFCGSPISWKIKKQQTVSLSSAEAEYRSLTVVTLYSDSQSALHLAHNPMLHERSKHIEPPGQQRFEFLLRKLDICDLHAPT</sequence>
<reference evidence="1 2" key="1">
    <citation type="submission" date="2024-01" db="EMBL/GenBank/DDBJ databases">
        <title>The complete chloroplast genome sequence of Lithospermum erythrorhizon: insights into the phylogenetic relationship among Boraginaceae species and the maternal lineages of purple gromwells.</title>
        <authorList>
            <person name="Okada T."/>
            <person name="Watanabe K."/>
        </authorList>
    </citation>
    <scope>NUCLEOTIDE SEQUENCE [LARGE SCALE GENOMIC DNA]</scope>
</reference>
<evidence type="ECO:0000313" key="2">
    <source>
        <dbReference type="Proteomes" id="UP001454036"/>
    </source>
</evidence>
<accession>A0AAV3NNH6</accession>
<name>A0AAV3NNH6_LITER</name>
<gene>
    <name evidence="1" type="ORF">LIER_02160</name>
</gene>